<feature type="region of interest" description="Disordered" evidence="5">
    <location>
        <begin position="327"/>
        <end position="354"/>
    </location>
</feature>
<evidence type="ECO:0000256" key="3">
    <source>
        <dbReference type="ARBA" id="ARBA00022801"/>
    </source>
</evidence>
<feature type="domain" description="Tyrosine specific protein phosphatases" evidence="7">
    <location>
        <begin position="159"/>
        <end position="213"/>
    </location>
</feature>
<sequence length="448" mass="49852">MRAFVTFTRRPDSPHPPPSPQRPVIRCAVGSTCSRTDCDFSVCFFAKQIKGLVHLPRTPILFIGLEPVFFLVLQCLSSAIMVYLKEHEAPPLSPILSHLYLGALSDVNEEVLQALGISHVMNVSRSCPQPPFLPEAHFHRVPINDSHSEDLLPFLGGALDFIDLVLSQHGRVLVHCLAGVSRSAAVAIAYTMRHLGMTLDEAYRFVKERRPSISPNFNFLGQLQQFQSMLSQDVIAPSQNLPVVHLSEPASTHQQWEPQATGDLATGQKLLLSIPKARLLHRRQHHKSPSFLYCLEHKAEKIEQAVDPNNNVSDLELALDACTMAEDDTGSLEEKSTEEPTPSPPKQPLSRENTTPLSLSLSRVFNWGERILLGVVMGSKVTGLTREQEGTKACNQESNNPPRECRAGESEPRPRPFVLSMPTSKHQIFAERHLSARSHRSNPDPQKK</sequence>
<dbReference type="InterPro" id="IPR000387">
    <property type="entry name" value="Tyr_Pase_dom"/>
</dbReference>
<evidence type="ECO:0000256" key="4">
    <source>
        <dbReference type="ARBA" id="ARBA00022912"/>
    </source>
</evidence>
<name>A0A8X7WVC4_POLSE</name>
<dbReference type="GO" id="GO:0017017">
    <property type="term" value="F:MAP kinase tyrosine/serine/threonine phosphatase activity"/>
    <property type="evidence" value="ECO:0007669"/>
    <property type="project" value="TreeGrafter"/>
</dbReference>
<protein>
    <recommendedName>
        <fullName evidence="2">protein-tyrosine-phosphatase</fullName>
        <ecNumber evidence="2">3.1.3.48</ecNumber>
    </recommendedName>
</protein>
<feature type="region of interest" description="Disordered" evidence="5">
    <location>
        <begin position="1"/>
        <end position="22"/>
    </location>
</feature>
<evidence type="ECO:0000256" key="1">
    <source>
        <dbReference type="ARBA" id="ARBA00008601"/>
    </source>
</evidence>
<evidence type="ECO:0000259" key="6">
    <source>
        <dbReference type="PROSITE" id="PS50054"/>
    </source>
</evidence>
<evidence type="ECO:0000313" key="8">
    <source>
        <dbReference type="EMBL" id="KAG2455627.1"/>
    </source>
</evidence>
<gene>
    <name evidence="8" type="primary">Dusp16</name>
    <name evidence="8" type="ORF">GTO96_0007484</name>
</gene>
<evidence type="ECO:0000256" key="2">
    <source>
        <dbReference type="ARBA" id="ARBA00013064"/>
    </source>
</evidence>
<dbReference type="InterPro" id="IPR029021">
    <property type="entry name" value="Prot-tyrosine_phosphatase-like"/>
</dbReference>
<evidence type="ECO:0000313" key="9">
    <source>
        <dbReference type="Proteomes" id="UP000886611"/>
    </source>
</evidence>
<feature type="non-terminal residue" evidence="8">
    <location>
        <position position="1"/>
    </location>
</feature>
<dbReference type="InterPro" id="IPR020422">
    <property type="entry name" value="TYR_PHOSPHATASE_DUAL_dom"/>
</dbReference>
<keyword evidence="3" id="KW-0378">Hydrolase</keyword>
<dbReference type="PROSITE" id="PS50054">
    <property type="entry name" value="TYR_PHOSPHATASE_DUAL"/>
    <property type="match status" value="1"/>
</dbReference>
<keyword evidence="4" id="KW-0904">Protein phosphatase</keyword>
<dbReference type="PANTHER" id="PTHR10159">
    <property type="entry name" value="DUAL SPECIFICITY PROTEIN PHOSPHATASE"/>
    <property type="match status" value="1"/>
</dbReference>
<comment type="similarity">
    <text evidence="1">Belongs to the protein-tyrosine phosphatase family. Non-receptor class dual specificity subfamily.</text>
</comment>
<evidence type="ECO:0000259" key="7">
    <source>
        <dbReference type="PROSITE" id="PS50056"/>
    </source>
</evidence>
<feature type="compositionally biased region" description="Basic and acidic residues" evidence="5">
    <location>
        <begin position="403"/>
        <end position="414"/>
    </location>
</feature>
<dbReference type="InterPro" id="IPR016130">
    <property type="entry name" value="Tyr_Pase_AS"/>
</dbReference>
<reference evidence="8 9" key="1">
    <citation type="journal article" date="2021" name="Cell">
        <title>Tracing the genetic footprints of vertebrate landing in non-teleost ray-finned fishes.</title>
        <authorList>
            <person name="Bi X."/>
            <person name="Wang K."/>
            <person name="Yang L."/>
            <person name="Pan H."/>
            <person name="Jiang H."/>
            <person name="Wei Q."/>
            <person name="Fang M."/>
            <person name="Yu H."/>
            <person name="Zhu C."/>
            <person name="Cai Y."/>
            <person name="He Y."/>
            <person name="Gan X."/>
            <person name="Zeng H."/>
            <person name="Yu D."/>
            <person name="Zhu Y."/>
            <person name="Jiang H."/>
            <person name="Qiu Q."/>
            <person name="Yang H."/>
            <person name="Zhang Y.E."/>
            <person name="Wang W."/>
            <person name="Zhu M."/>
            <person name="He S."/>
            <person name="Zhang G."/>
        </authorList>
    </citation>
    <scope>NUCLEOTIDE SEQUENCE [LARGE SCALE GENOMIC DNA]</scope>
    <source>
        <strain evidence="8">Bchr_013</strain>
    </source>
</reference>
<dbReference type="GO" id="GO:0033550">
    <property type="term" value="F:MAP kinase tyrosine phosphatase activity"/>
    <property type="evidence" value="ECO:0007669"/>
    <property type="project" value="TreeGrafter"/>
</dbReference>
<dbReference type="EMBL" id="JAATIS010009265">
    <property type="protein sequence ID" value="KAG2455627.1"/>
    <property type="molecule type" value="Genomic_DNA"/>
</dbReference>
<dbReference type="GO" id="GO:0005737">
    <property type="term" value="C:cytoplasm"/>
    <property type="evidence" value="ECO:0007669"/>
    <property type="project" value="TreeGrafter"/>
</dbReference>
<proteinExistence type="inferred from homology"/>
<dbReference type="AlphaFoldDB" id="A0A8X7WVC4"/>
<dbReference type="Proteomes" id="UP000886611">
    <property type="component" value="Unassembled WGS sequence"/>
</dbReference>
<organism evidence="8 9">
    <name type="scientific">Polypterus senegalus</name>
    <name type="common">Senegal bichir</name>
    <dbReference type="NCBI Taxonomy" id="55291"/>
    <lineage>
        <taxon>Eukaryota</taxon>
        <taxon>Metazoa</taxon>
        <taxon>Chordata</taxon>
        <taxon>Craniata</taxon>
        <taxon>Vertebrata</taxon>
        <taxon>Euteleostomi</taxon>
        <taxon>Actinopterygii</taxon>
        <taxon>Polypteriformes</taxon>
        <taxon>Polypteridae</taxon>
        <taxon>Polypterus</taxon>
    </lineage>
</organism>
<dbReference type="PANTHER" id="PTHR10159:SF533">
    <property type="entry name" value="TYROSINE-PROTEIN PHOSPHATASE VHP-1"/>
    <property type="match status" value="1"/>
</dbReference>
<feature type="domain" description="Tyrosine-protein phosphatase" evidence="6">
    <location>
        <begin position="90"/>
        <end position="232"/>
    </location>
</feature>
<dbReference type="GO" id="GO:0043409">
    <property type="term" value="P:negative regulation of MAPK cascade"/>
    <property type="evidence" value="ECO:0007669"/>
    <property type="project" value="TreeGrafter"/>
</dbReference>
<comment type="caution">
    <text evidence="8">The sequence shown here is derived from an EMBL/GenBank/DDBJ whole genome shotgun (WGS) entry which is preliminary data.</text>
</comment>
<dbReference type="Gene3D" id="3.90.190.10">
    <property type="entry name" value="Protein tyrosine phosphatase superfamily"/>
    <property type="match status" value="1"/>
</dbReference>
<keyword evidence="9" id="KW-1185">Reference proteome</keyword>
<feature type="non-terminal residue" evidence="8">
    <location>
        <position position="448"/>
    </location>
</feature>
<dbReference type="PROSITE" id="PS00383">
    <property type="entry name" value="TYR_PHOSPHATASE_1"/>
    <property type="match status" value="1"/>
</dbReference>
<feature type="region of interest" description="Disordered" evidence="5">
    <location>
        <begin position="385"/>
        <end position="448"/>
    </location>
</feature>
<evidence type="ECO:0000256" key="5">
    <source>
        <dbReference type="SAM" id="MobiDB-lite"/>
    </source>
</evidence>
<dbReference type="SMART" id="SM00195">
    <property type="entry name" value="DSPc"/>
    <property type="match status" value="1"/>
</dbReference>
<dbReference type="GO" id="GO:0008330">
    <property type="term" value="F:protein tyrosine/threonine phosphatase activity"/>
    <property type="evidence" value="ECO:0007669"/>
    <property type="project" value="TreeGrafter"/>
</dbReference>
<dbReference type="EC" id="3.1.3.48" evidence="2"/>
<dbReference type="SUPFAM" id="SSF52799">
    <property type="entry name" value="(Phosphotyrosine protein) phosphatases II"/>
    <property type="match status" value="1"/>
</dbReference>
<accession>A0A8X7WVC4</accession>
<dbReference type="InterPro" id="IPR000340">
    <property type="entry name" value="Dual-sp_phosphatase_cat-dom"/>
</dbReference>
<dbReference type="PROSITE" id="PS50056">
    <property type="entry name" value="TYR_PHOSPHATASE_2"/>
    <property type="match status" value="1"/>
</dbReference>
<dbReference type="Pfam" id="PF00782">
    <property type="entry name" value="DSPc"/>
    <property type="match status" value="1"/>
</dbReference>